<dbReference type="PANTHER" id="PTHR47506">
    <property type="entry name" value="TRANSCRIPTIONAL REGULATORY PROTEIN"/>
    <property type="match status" value="1"/>
</dbReference>
<comment type="caution">
    <text evidence="6">The sequence shown here is derived from an EMBL/GenBank/DDBJ whole genome shotgun (WGS) entry which is preliminary data.</text>
</comment>
<keyword evidence="7" id="KW-1185">Reference proteome</keyword>
<dbReference type="InterPro" id="IPR009057">
    <property type="entry name" value="Homeodomain-like_sf"/>
</dbReference>
<dbReference type="RefSeq" id="WP_209900246.1">
    <property type="nucleotide sequence ID" value="NZ_BAAAJW010000021.1"/>
</dbReference>
<feature type="domain" description="HTH tetR-type" evidence="5">
    <location>
        <begin position="12"/>
        <end position="72"/>
    </location>
</feature>
<gene>
    <name evidence="6" type="ORF">JOF43_001200</name>
</gene>
<accession>A0ABS4WYM2</accession>
<evidence type="ECO:0000256" key="2">
    <source>
        <dbReference type="ARBA" id="ARBA00023125"/>
    </source>
</evidence>
<sequence length="199" mass="21903">MPRPTRTTPKGAEARARVITEATRVFSRDGYRAGSLSRIAEAAGLTQQGLLHYFPNKAALLLAVVAERERSTAEHLERTSGSRSVLDRFVEAVEHNIEEPYLVELMTVLSAESTDPDHPTHAWFLQRYDDLVARLAAGVLEEQRSGRWAGGAEPEQAARTLVGLADGLRLQRLLGHPELDHAALLRTHLQAMRIGGTTP</sequence>
<reference evidence="6 7" key="1">
    <citation type="submission" date="2021-03" db="EMBL/GenBank/DDBJ databases">
        <title>Sequencing the genomes of 1000 actinobacteria strains.</title>
        <authorList>
            <person name="Klenk H.-P."/>
        </authorList>
    </citation>
    <scope>NUCLEOTIDE SEQUENCE [LARGE SCALE GENOMIC DNA]</scope>
    <source>
        <strain evidence="6 7">DSM 14566</strain>
    </source>
</reference>
<evidence type="ECO:0000256" key="3">
    <source>
        <dbReference type="ARBA" id="ARBA00023163"/>
    </source>
</evidence>
<feature type="DNA-binding region" description="H-T-H motif" evidence="4">
    <location>
        <begin position="35"/>
        <end position="54"/>
    </location>
</feature>
<evidence type="ECO:0000256" key="4">
    <source>
        <dbReference type="PROSITE-ProRule" id="PRU00335"/>
    </source>
</evidence>
<keyword evidence="2 4" id="KW-0238">DNA-binding</keyword>
<keyword evidence="1" id="KW-0805">Transcription regulation</keyword>
<dbReference type="PROSITE" id="PS50977">
    <property type="entry name" value="HTH_TETR_2"/>
    <property type="match status" value="1"/>
</dbReference>
<dbReference type="InterPro" id="IPR036271">
    <property type="entry name" value="Tet_transcr_reg_TetR-rel_C_sf"/>
</dbReference>
<evidence type="ECO:0000313" key="6">
    <source>
        <dbReference type="EMBL" id="MBP2381243.1"/>
    </source>
</evidence>
<evidence type="ECO:0000259" key="5">
    <source>
        <dbReference type="PROSITE" id="PS50977"/>
    </source>
</evidence>
<evidence type="ECO:0000256" key="1">
    <source>
        <dbReference type="ARBA" id="ARBA00023015"/>
    </source>
</evidence>
<proteinExistence type="predicted"/>
<organism evidence="6 7">
    <name type="scientific">Brachybacterium sacelli</name>
    <dbReference type="NCBI Taxonomy" id="173364"/>
    <lineage>
        <taxon>Bacteria</taxon>
        <taxon>Bacillati</taxon>
        <taxon>Actinomycetota</taxon>
        <taxon>Actinomycetes</taxon>
        <taxon>Micrococcales</taxon>
        <taxon>Dermabacteraceae</taxon>
        <taxon>Brachybacterium</taxon>
    </lineage>
</organism>
<evidence type="ECO:0000313" key="7">
    <source>
        <dbReference type="Proteomes" id="UP001519290"/>
    </source>
</evidence>
<dbReference type="PRINTS" id="PR00455">
    <property type="entry name" value="HTHTETR"/>
</dbReference>
<dbReference type="PANTHER" id="PTHR47506:SF1">
    <property type="entry name" value="HTH-TYPE TRANSCRIPTIONAL REGULATOR YJDC"/>
    <property type="match status" value="1"/>
</dbReference>
<keyword evidence="3" id="KW-0804">Transcription</keyword>
<dbReference type="SUPFAM" id="SSF48498">
    <property type="entry name" value="Tetracyclin repressor-like, C-terminal domain"/>
    <property type="match status" value="1"/>
</dbReference>
<dbReference type="Proteomes" id="UP001519290">
    <property type="component" value="Unassembled WGS sequence"/>
</dbReference>
<dbReference type="SUPFAM" id="SSF46689">
    <property type="entry name" value="Homeodomain-like"/>
    <property type="match status" value="1"/>
</dbReference>
<dbReference type="Pfam" id="PF00440">
    <property type="entry name" value="TetR_N"/>
    <property type="match status" value="1"/>
</dbReference>
<dbReference type="EMBL" id="JAGIOD010000001">
    <property type="protein sequence ID" value="MBP2381243.1"/>
    <property type="molecule type" value="Genomic_DNA"/>
</dbReference>
<protein>
    <submittedName>
        <fullName evidence="6">AcrR family transcriptional regulator</fullName>
    </submittedName>
</protein>
<dbReference type="Gene3D" id="1.10.357.10">
    <property type="entry name" value="Tetracycline Repressor, domain 2"/>
    <property type="match status" value="1"/>
</dbReference>
<name>A0ABS4WYM2_9MICO</name>
<dbReference type="InterPro" id="IPR001647">
    <property type="entry name" value="HTH_TetR"/>
</dbReference>